<dbReference type="Proteomes" id="UP000593966">
    <property type="component" value="Chromosome"/>
</dbReference>
<feature type="binding site" evidence="6">
    <location>
        <position position="116"/>
    </location>
    <ligand>
        <name>FMN</name>
        <dbReference type="ChEBI" id="CHEBI:58210"/>
    </ligand>
</feature>
<sequence>MTQLNQTPENHNSKKQILLNAFDMNCVGHINHGLWTHPRDESHRFNELNYWTDLAKTLEDGLFDGLFIADITGVYDVYQHGIDLTLKESIQLPSHDPSTLISAMASITQNLGFGVTVNLSYESPYQFARRFASLDHLTQGRIGWNIVTGYLDSAERLIGQKGLKDHDLRYEQAEEFLELCYKFWEGSWENDAVLKDKTNRIFTDPSKVHQIQHHGKFYQSEGVFQVSPSPQRTPVLFQAGASPRGLAFSTRHAECVFIGGDQPEKIKQQVDKIRELTVQQGRNPEDIKIFVGITVVTAETDQLAQEKLAEYASYASPEAGLAHFSSSVGIDLSKYADDEAIPYQQTNSIASVNNKFKENKITPNDLKAQHKLGGRYPLIVGSGETVAKRLIQLIDETGIDGFNLTRTVAPESHHDFIRLVIPELQQRGRFKTEYASGTLRSKIFNHGDHLTAQHPASHFRCQSSTDKQNTEPNSVNVHKQSA</sequence>
<keyword evidence="1 6" id="KW-0285">Flavoprotein</keyword>
<evidence type="ECO:0000256" key="7">
    <source>
        <dbReference type="SAM" id="MobiDB-lite"/>
    </source>
</evidence>
<keyword evidence="4" id="KW-0503">Monooxygenase</keyword>
<dbReference type="Pfam" id="PF00296">
    <property type="entry name" value="Bac_luciferase"/>
    <property type="match status" value="1"/>
</dbReference>
<dbReference type="PANTHER" id="PTHR30011">
    <property type="entry name" value="ALKANESULFONATE MONOOXYGENASE-RELATED"/>
    <property type="match status" value="1"/>
</dbReference>
<reference evidence="9 10" key="1">
    <citation type="submission" date="2020-02" db="EMBL/GenBank/DDBJ databases">
        <title>Tigecycline-resistant Acinetobacter species from pigs and migratory birds.</title>
        <authorList>
            <person name="Chen C."/>
            <person name="Sun J."/>
            <person name="Liao X.-P."/>
            <person name="Liu Y.-H."/>
        </authorList>
    </citation>
    <scope>NUCLEOTIDE SEQUENCE [LARGE SCALE GENOMIC DNA]</scope>
    <source>
        <strain evidence="9 10">YH12207_T</strain>
    </source>
</reference>
<keyword evidence="3" id="KW-0560">Oxidoreductase</keyword>
<evidence type="ECO:0000313" key="9">
    <source>
        <dbReference type="EMBL" id="QOW46389.1"/>
    </source>
</evidence>
<evidence type="ECO:0000256" key="3">
    <source>
        <dbReference type="ARBA" id="ARBA00023002"/>
    </source>
</evidence>
<dbReference type="Gene3D" id="3.20.20.30">
    <property type="entry name" value="Luciferase-like domain"/>
    <property type="match status" value="1"/>
</dbReference>
<feature type="region of interest" description="Disordered" evidence="7">
    <location>
        <begin position="454"/>
        <end position="482"/>
    </location>
</feature>
<keyword evidence="2 6" id="KW-0288">FMN</keyword>
<dbReference type="GO" id="GO:0016705">
    <property type="term" value="F:oxidoreductase activity, acting on paired donors, with incorporation or reduction of molecular oxygen"/>
    <property type="evidence" value="ECO:0007669"/>
    <property type="project" value="InterPro"/>
</dbReference>
<dbReference type="InterPro" id="IPR016215">
    <property type="entry name" value="NTA_MOA"/>
</dbReference>
<accession>A0A7S6VWY5</accession>
<evidence type="ECO:0000256" key="6">
    <source>
        <dbReference type="PIRSR" id="PIRSR000337-1"/>
    </source>
</evidence>
<organism evidence="9 10">
    <name type="scientific">Acinetobacter piscicola</name>
    <dbReference type="NCBI Taxonomy" id="2006115"/>
    <lineage>
        <taxon>Bacteria</taxon>
        <taxon>Pseudomonadati</taxon>
        <taxon>Pseudomonadota</taxon>
        <taxon>Gammaproteobacteria</taxon>
        <taxon>Moraxellales</taxon>
        <taxon>Moraxellaceae</taxon>
        <taxon>Acinetobacter</taxon>
    </lineage>
</organism>
<dbReference type="InterPro" id="IPR011251">
    <property type="entry name" value="Luciferase-like_dom"/>
</dbReference>
<name>A0A7S6VWY5_9GAMM</name>
<dbReference type="PANTHER" id="PTHR30011:SF16">
    <property type="entry name" value="C2H2 FINGER DOMAIN TRANSCRIPTION FACTOR (EUROFUNG)-RELATED"/>
    <property type="match status" value="1"/>
</dbReference>
<dbReference type="EMBL" id="CP048659">
    <property type="protein sequence ID" value="QOW46389.1"/>
    <property type="molecule type" value="Genomic_DNA"/>
</dbReference>
<dbReference type="InterPro" id="IPR051260">
    <property type="entry name" value="Diverse_substr_monoxygenases"/>
</dbReference>
<keyword evidence="10" id="KW-1185">Reference proteome</keyword>
<feature type="binding site" evidence="6">
    <location>
        <position position="242"/>
    </location>
    <ligand>
        <name>FMN</name>
        <dbReference type="ChEBI" id="CHEBI:58210"/>
    </ligand>
</feature>
<dbReference type="AlphaFoldDB" id="A0A7S6VWY5"/>
<protein>
    <submittedName>
        <fullName evidence="9">LLM class flavin-dependent oxidoreductase</fullName>
    </submittedName>
</protein>
<evidence type="ECO:0000256" key="5">
    <source>
        <dbReference type="ARBA" id="ARBA00033748"/>
    </source>
</evidence>
<feature type="compositionally biased region" description="Polar residues" evidence="7">
    <location>
        <begin position="460"/>
        <end position="482"/>
    </location>
</feature>
<gene>
    <name evidence="9" type="ORF">G0028_11055</name>
</gene>
<evidence type="ECO:0000256" key="2">
    <source>
        <dbReference type="ARBA" id="ARBA00022643"/>
    </source>
</evidence>
<dbReference type="NCBIfam" id="TIGR03860">
    <property type="entry name" value="FMN_nitrolo"/>
    <property type="match status" value="1"/>
</dbReference>
<dbReference type="PIRSF" id="PIRSF000337">
    <property type="entry name" value="NTA_MOA"/>
    <property type="match status" value="1"/>
</dbReference>
<dbReference type="GO" id="GO:0004497">
    <property type="term" value="F:monooxygenase activity"/>
    <property type="evidence" value="ECO:0007669"/>
    <property type="project" value="UniProtKB-KW"/>
</dbReference>
<feature type="binding site" evidence="6">
    <location>
        <position position="166"/>
    </location>
    <ligand>
        <name>FMN</name>
        <dbReference type="ChEBI" id="CHEBI:58210"/>
    </ligand>
</feature>
<feature type="binding site" evidence="6">
    <location>
        <position position="170"/>
    </location>
    <ligand>
        <name>FMN</name>
        <dbReference type="ChEBI" id="CHEBI:58210"/>
    </ligand>
</feature>
<feature type="domain" description="Luciferase-like" evidence="8">
    <location>
        <begin position="42"/>
        <end position="400"/>
    </location>
</feature>
<evidence type="ECO:0000313" key="10">
    <source>
        <dbReference type="Proteomes" id="UP000593966"/>
    </source>
</evidence>
<feature type="binding site" evidence="6">
    <location>
        <position position="70"/>
    </location>
    <ligand>
        <name>FMN</name>
        <dbReference type="ChEBI" id="CHEBI:58210"/>
    </ligand>
</feature>
<dbReference type="SUPFAM" id="SSF51679">
    <property type="entry name" value="Bacterial luciferase-like"/>
    <property type="match status" value="1"/>
</dbReference>
<dbReference type="InterPro" id="IPR036661">
    <property type="entry name" value="Luciferase-like_sf"/>
</dbReference>
<evidence type="ECO:0000256" key="1">
    <source>
        <dbReference type="ARBA" id="ARBA00022630"/>
    </source>
</evidence>
<proteinExistence type="inferred from homology"/>
<evidence type="ECO:0000256" key="4">
    <source>
        <dbReference type="ARBA" id="ARBA00023033"/>
    </source>
</evidence>
<dbReference type="RefSeq" id="WP_180045953.1">
    <property type="nucleotide sequence ID" value="NZ_CP048659.1"/>
</dbReference>
<evidence type="ECO:0000259" key="8">
    <source>
        <dbReference type="Pfam" id="PF00296"/>
    </source>
</evidence>
<comment type="similarity">
    <text evidence="5">Belongs to the NtaA/SnaA/DszA monooxygenase family.</text>
</comment>